<protein>
    <recommendedName>
        <fullName evidence="3">CsbD family protein</fullName>
    </recommendedName>
</protein>
<dbReference type="EMBL" id="BMFC01000007">
    <property type="protein sequence ID" value="GGC09105.1"/>
    <property type="molecule type" value="Genomic_DNA"/>
</dbReference>
<gene>
    <name evidence="1" type="ORF">GCM10011363_27150</name>
</gene>
<evidence type="ECO:0008006" key="3">
    <source>
        <dbReference type="Google" id="ProtNLM"/>
    </source>
</evidence>
<organism evidence="1 2">
    <name type="scientific">Marivita lacus</name>
    <dbReference type="NCBI Taxonomy" id="1323742"/>
    <lineage>
        <taxon>Bacteria</taxon>
        <taxon>Pseudomonadati</taxon>
        <taxon>Pseudomonadota</taxon>
        <taxon>Alphaproteobacteria</taxon>
        <taxon>Rhodobacterales</taxon>
        <taxon>Roseobacteraceae</taxon>
        <taxon>Marivita</taxon>
    </lineage>
</organism>
<accession>A0ABQ1KY08</accession>
<dbReference type="Gene3D" id="1.10.1470.10">
    <property type="entry name" value="YjbJ"/>
    <property type="match status" value="1"/>
</dbReference>
<name>A0ABQ1KY08_9RHOB</name>
<dbReference type="InterPro" id="IPR036629">
    <property type="entry name" value="YjbJ_sf"/>
</dbReference>
<reference evidence="2" key="1">
    <citation type="journal article" date="2019" name="Int. J. Syst. Evol. Microbiol.">
        <title>The Global Catalogue of Microorganisms (GCM) 10K type strain sequencing project: providing services to taxonomists for standard genome sequencing and annotation.</title>
        <authorList>
            <consortium name="The Broad Institute Genomics Platform"/>
            <consortium name="The Broad Institute Genome Sequencing Center for Infectious Disease"/>
            <person name="Wu L."/>
            <person name="Ma J."/>
        </authorList>
    </citation>
    <scope>NUCLEOTIDE SEQUENCE [LARGE SCALE GENOMIC DNA]</scope>
    <source>
        <strain evidence="2">CGMCC 1.12478</strain>
    </source>
</reference>
<evidence type="ECO:0000313" key="2">
    <source>
        <dbReference type="Proteomes" id="UP000645462"/>
    </source>
</evidence>
<keyword evidence="2" id="KW-1185">Reference proteome</keyword>
<dbReference type="SUPFAM" id="SSF69047">
    <property type="entry name" value="Hypothetical protein YjbJ"/>
    <property type="match status" value="1"/>
</dbReference>
<proteinExistence type="predicted"/>
<dbReference type="RefSeq" id="WP_373285227.1">
    <property type="nucleotide sequence ID" value="NZ_BMFC01000007.1"/>
</dbReference>
<dbReference type="Proteomes" id="UP000645462">
    <property type="component" value="Unassembled WGS sequence"/>
</dbReference>
<comment type="caution">
    <text evidence="1">The sequence shown here is derived from an EMBL/GenBank/DDBJ whole genome shotgun (WGS) entry which is preliminary data.</text>
</comment>
<evidence type="ECO:0000313" key="1">
    <source>
        <dbReference type="EMBL" id="GGC09105.1"/>
    </source>
</evidence>
<sequence>MFEESCELDKDVIKGTLKQVRECIGKVASDASLEAEGKIDHAEGALRKAFGETKDVLNKD</sequence>